<reference evidence="2 3" key="1">
    <citation type="submission" date="2024-04" db="EMBL/GenBank/DDBJ databases">
        <title>Phyllosticta paracitricarpa is synonymous to the EU quarantine fungus P. citricarpa based on phylogenomic analyses.</title>
        <authorList>
            <consortium name="Lawrence Berkeley National Laboratory"/>
            <person name="Van Ingen-Buijs V.A."/>
            <person name="Van Westerhoven A.C."/>
            <person name="Haridas S."/>
            <person name="Skiadas P."/>
            <person name="Martin F."/>
            <person name="Groenewald J.Z."/>
            <person name="Crous P.W."/>
            <person name="Seidl M.F."/>
        </authorList>
    </citation>
    <scope>NUCLEOTIDE SEQUENCE [LARGE SCALE GENOMIC DNA]</scope>
    <source>
        <strain evidence="2 3">CBS 122670</strain>
    </source>
</reference>
<evidence type="ECO:0000313" key="2">
    <source>
        <dbReference type="EMBL" id="KAK7548063.1"/>
    </source>
</evidence>
<dbReference type="Proteomes" id="UP001365128">
    <property type="component" value="Unassembled WGS sequence"/>
</dbReference>
<accession>A0ABR1MHE9</accession>
<gene>
    <name evidence="2" type="ORF">IWX46DRAFT_43817</name>
</gene>
<comment type="caution">
    <text evidence="2">The sequence shown here is derived from an EMBL/GenBank/DDBJ whole genome shotgun (WGS) entry which is preliminary data.</text>
</comment>
<name>A0ABR1MHE9_9PEZI</name>
<evidence type="ECO:0000256" key="1">
    <source>
        <dbReference type="SAM" id="Phobius"/>
    </source>
</evidence>
<evidence type="ECO:0000313" key="3">
    <source>
        <dbReference type="Proteomes" id="UP001365128"/>
    </source>
</evidence>
<organism evidence="2 3">
    <name type="scientific">Phyllosticta citricarpa</name>
    <dbReference type="NCBI Taxonomy" id="55181"/>
    <lineage>
        <taxon>Eukaryota</taxon>
        <taxon>Fungi</taxon>
        <taxon>Dikarya</taxon>
        <taxon>Ascomycota</taxon>
        <taxon>Pezizomycotina</taxon>
        <taxon>Dothideomycetes</taxon>
        <taxon>Dothideomycetes incertae sedis</taxon>
        <taxon>Botryosphaeriales</taxon>
        <taxon>Phyllostictaceae</taxon>
        <taxon>Phyllosticta</taxon>
    </lineage>
</organism>
<keyword evidence="1" id="KW-0812">Transmembrane</keyword>
<sequence length="197" mass="21654">MCLDDACCIPPLALSPSQMGAFEVLGQMRYRSTHTDRIFAFVGTLGAAKAALASTAFAHCMRRPSMVYTTRCVEISLQSCNRGDTEDQVCYEVPRSCLVPISLSCSVLMLPGCEQHLPALMGGNDPAERVVPTILSRLVHTAAHRIREHCTRHPNSPESSKSLVFILGPEFSPECQRCHHLELEKTRASLLNEMVGL</sequence>
<keyword evidence="1" id="KW-0472">Membrane</keyword>
<keyword evidence="3" id="KW-1185">Reference proteome</keyword>
<protein>
    <submittedName>
        <fullName evidence="2">Uncharacterized protein</fullName>
    </submittedName>
</protein>
<feature type="transmembrane region" description="Helical" evidence="1">
    <location>
        <begin position="38"/>
        <end position="58"/>
    </location>
</feature>
<keyword evidence="1" id="KW-1133">Transmembrane helix</keyword>
<proteinExistence type="predicted"/>
<dbReference type="EMBL" id="JBBPDW010000011">
    <property type="protein sequence ID" value="KAK7548063.1"/>
    <property type="molecule type" value="Genomic_DNA"/>
</dbReference>